<accession>A0ABV8HZ20</accession>
<dbReference type="Proteomes" id="UP001595765">
    <property type="component" value="Unassembled WGS sequence"/>
</dbReference>
<keyword evidence="2" id="KW-1185">Reference proteome</keyword>
<dbReference type="EMBL" id="JBHSBB010000035">
    <property type="protein sequence ID" value="MFC4036100.1"/>
    <property type="molecule type" value="Genomic_DNA"/>
</dbReference>
<evidence type="ECO:0000313" key="2">
    <source>
        <dbReference type="Proteomes" id="UP001595765"/>
    </source>
</evidence>
<protein>
    <submittedName>
        <fullName evidence="1">Uncharacterized protein</fullName>
    </submittedName>
</protein>
<name>A0ABV8HZ20_9ACTN</name>
<evidence type="ECO:0000313" key="1">
    <source>
        <dbReference type="EMBL" id="MFC4036100.1"/>
    </source>
</evidence>
<sequence>MNSPASGGGCGLILDKIDFLLKVQQIADGVDQVEPLLEDLADQIKDKEGCRPKVSERFFVLMQDIDPWSLEILQYCMHDLRWSEVSDHAVILLRQEERVGRHRLYERLLESFDDSWPEREFFRRYSG</sequence>
<gene>
    <name evidence="1" type="ORF">ACFO3J_32305</name>
</gene>
<organism evidence="1 2">
    <name type="scientific">Streptomyces polygonati</name>
    <dbReference type="NCBI Taxonomy" id="1617087"/>
    <lineage>
        <taxon>Bacteria</taxon>
        <taxon>Bacillati</taxon>
        <taxon>Actinomycetota</taxon>
        <taxon>Actinomycetes</taxon>
        <taxon>Kitasatosporales</taxon>
        <taxon>Streptomycetaceae</taxon>
        <taxon>Streptomyces</taxon>
    </lineage>
</organism>
<reference evidence="2" key="1">
    <citation type="journal article" date="2019" name="Int. J. Syst. Evol. Microbiol.">
        <title>The Global Catalogue of Microorganisms (GCM) 10K type strain sequencing project: providing services to taxonomists for standard genome sequencing and annotation.</title>
        <authorList>
            <consortium name="The Broad Institute Genomics Platform"/>
            <consortium name="The Broad Institute Genome Sequencing Center for Infectious Disease"/>
            <person name="Wu L."/>
            <person name="Ma J."/>
        </authorList>
    </citation>
    <scope>NUCLEOTIDE SEQUENCE [LARGE SCALE GENOMIC DNA]</scope>
    <source>
        <strain evidence="2">CGMCC 4.7237</strain>
    </source>
</reference>
<proteinExistence type="predicted"/>
<comment type="caution">
    <text evidence="1">The sequence shown here is derived from an EMBL/GenBank/DDBJ whole genome shotgun (WGS) entry which is preliminary data.</text>
</comment>
<dbReference type="RefSeq" id="WP_386437207.1">
    <property type="nucleotide sequence ID" value="NZ_JBHSBB010000035.1"/>
</dbReference>